<name>A0A2U3RZN9_STREE</name>
<sequence length="152" mass="17989">MKKCWLTTNFEDYLKALSTNELTLLVKNLEIDLSEISIFYDVKFEFYKKDRLSITDKGKTVDSESIIIYIGSNTKCQKIVELYASNRKYNFISYKSINNFLDTEFEQKYAYVTIVCNFDIIDDSIFYKCTNKFNVNNIYTSVGFFCMMTYMI</sequence>
<organism evidence="1">
    <name type="scientific">Streptococcus pneumoniae</name>
    <dbReference type="NCBI Taxonomy" id="1313"/>
    <lineage>
        <taxon>Bacteria</taxon>
        <taxon>Bacillati</taxon>
        <taxon>Bacillota</taxon>
        <taxon>Bacilli</taxon>
        <taxon>Lactobacillales</taxon>
        <taxon>Streptococcaceae</taxon>
        <taxon>Streptococcus</taxon>
    </lineage>
</organism>
<dbReference type="RefSeq" id="WP_000710677.1">
    <property type="nucleotide sequence ID" value="NZ_CFID02000161.1"/>
</dbReference>
<protein>
    <submittedName>
        <fullName evidence="1">Uncharacterized protein</fullName>
    </submittedName>
</protein>
<evidence type="ECO:0000313" key="1">
    <source>
        <dbReference type="EMBL" id="SPR71557.1"/>
    </source>
</evidence>
<reference evidence="1" key="1">
    <citation type="submission" date="2018-02" db="EMBL/GenBank/DDBJ databases">
        <authorList>
            <person name="Cohen D.B."/>
            <person name="Kent A.D."/>
        </authorList>
    </citation>
    <scope>NUCLEOTIDE SEQUENCE</scope>
    <source>
        <strain evidence="1">RM200</strain>
    </source>
</reference>
<dbReference type="EMBL" id="OVLM01000011">
    <property type="protein sequence ID" value="SPR71557.1"/>
    <property type="molecule type" value="Genomic_DNA"/>
</dbReference>
<proteinExistence type="predicted"/>
<accession>A0A2U3RZN9</accession>
<gene>
    <name evidence="1" type="ORF">SPRM200_0941</name>
</gene>
<dbReference type="AlphaFoldDB" id="A0A2U3RZN9"/>